<sequence length="75" mass="8364">MSKPIDLDQIPNPRTQKEWRVYKEYVEHLKAWGVPFVGRTKCEPIETDGVVNQLSKMGVGTKNNDGTNSSDTSAA</sequence>
<organism evidence="2 3">
    <name type="scientific">Necator americanus</name>
    <name type="common">Human hookworm</name>
    <dbReference type="NCBI Taxonomy" id="51031"/>
    <lineage>
        <taxon>Eukaryota</taxon>
        <taxon>Metazoa</taxon>
        <taxon>Ecdysozoa</taxon>
        <taxon>Nematoda</taxon>
        <taxon>Chromadorea</taxon>
        <taxon>Rhabditida</taxon>
        <taxon>Rhabditina</taxon>
        <taxon>Rhabditomorpha</taxon>
        <taxon>Strongyloidea</taxon>
        <taxon>Ancylostomatidae</taxon>
        <taxon>Bunostominae</taxon>
        <taxon>Necator</taxon>
    </lineage>
</organism>
<protein>
    <submittedName>
        <fullName evidence="2">Uncharacterized protein</fullName>
    </submittedName>
</protein>
<evidence type="ECO:0000313" key="2">
    <source>
        <dbReference type="EMBL" id="KAK6746207.1"/>
    </source>
</evidence>
<proteinExistence type="predicted"/>
<dbReference type="EMBL" id="JAVFWL010000003">
    <property type="protein sequence ID" value="KAK6746207.1"/>
    <property type="molecule type" value="Genomic_DNA"/>
</dbReference>
<evidence type="ECO:0000256" key="1">
    <source>
        <dbReference type="SAM" id="MobiDB-lite"/>
    </source>
</evidence>
<comment type="caution">
    <text evidence="2">The sequence shown here is derived from an EMBL/GenBank/DDBJ whole genome shotgun (WGS) entry which is preliminary data.</text>
</comment>
<evidence type="ECO:0000313" key="3">
    <source>
        <dbReference type="Proteomes" id="UP001303046"/>
    </source>
</evidence>
<feature type="region of interest" description="Disordered" evidence="1">
    <location>
        <begin position="56"/>
        <end position="75"/>
    </location>
</feature>
<accession>A0ABR1D6R4</accession>
<dbReference type="Proteomes" id="UP001303046">
    <property type="component" value="Unassembled WGS sequence"/>
</dbReference>
<gene>
    <name evidence="2" type="primary">Necator_chrIII.g13134</name>
    <name evidence="2" type="ORF">RB195_012367</name>
</gene>
<reference evidence="2 3" key="1">
    <citation type="submission" date="2023-08" db="EMBL/GenBank/DDBJ databases">
        <title>A Necator americanus chromosomal reference genome.</title>
        <authorList>
            <person name="Ilik V."/>
            <person name="Petrzelkova K.J."/>
            <person name="Pardy F."/>
            <person name="Fuh T."/>
            <person name="Niatou-Singa F.S."/>
            <person name="Gouil Q."/>
            <person name="Baker L."/>
            <person name="Ritchie M.E."/>
            <person name="Jex A.R."/>
            <person name="Gazzola D."/>
            <person name="Li H."/>
            <person name="Toshio Fujiwara R."/>
            <person name="Zhan B."/>
            <person name="Aroian R.V."/>
            <person name="Pafco B."/>
            <person name="Schwarz E.M."/>
        </authorList>
    </citation>
    <scope>NUCLEOTIDE SEQUENCE [LARGE SCALE GENOMIC DNA]</scope>
    <source>
        <strain evidence="2 3">Aroian</strain>
        <tissue evidence="2">Whole animal</tissue>
    </source>
</reference>
<keyword evidence="3" id="KW-1185">Reference proteome</keyword>
<name>A0ABR1D6R4_NECAM</name>